<name>A0ABR9IJG3_RHIVS</name>
<keyword evidence="2" id="KW-1185">Reference proteome</keyword>
<protein>
    <recommendedName>
        <fullName evidence="3">DUF982 domain-containing protein</fullName>
    </recommendedName>
</protein>
<reference evidence="1 2" key="1">
    <citation type="submission" date="2020-10" db="EMBL/GenBank/DDBJ databases">
        <title>Sequencing the genomes of 1000 actinobacteria strains.</title>
        <authorList>
            <person name="Klenk H.-P."/>
        </authorList>
    </citation>
    <scope>NUCLEOTIDE SEQUENCE [LARGE SCALE GENOMIC DNA]</scope>
    <source>
        <strain evidence="1 2">DSM 7307</strain>
    </source>
</reference>
<gene>
    <name evidence="1" type="ORF">H4W29_000493</name>
</gene>
<accession>A0ABR9IJG3</accession>
<dbReference type="EMBL" id="JADBEC010000001">
    <property type="protein sequence ID" value="MBE1503312.1"/>
    <property type="molecule type" value="Genomic_DNA"/>
</dbReference>
<comment type="caution">
    <text evidence="1">The sequence shown here is derived from an EMBL/GenBank/DDBJ whole genome shotgun (WGS) entry which is preliminary data.</text>
</comment>
<dbReference type="InterPro" id="IPR010385">
    <property type="entry name" value="DUF982"/>
</dbReference>
<dbReference type="Pfam" id="PF06169">
    <property type="entry name" value="DUF982"/>
    <property type="match status" value="1"/>
</dbReference>
<evidence type="ECO:0000313" key="1">
    <source>
        <dbReference type="EMBL" id="MBE1503312.1"/>
    </source>
</evidence>
<dbReference type="Proteomes" id="UP000620262">
    <property type="component" value="Unassembled WGS sequence"/>
</dbReference>
<evidence type="ECO:0008006" key="3">
    <source>
        <dbReference type="Google" id="ProtNLM"/>
    </source>
</evidence>
<organism evidence="1 2">
    <name type="scientific">Rhizobium viscosum</name>
    <name type="common">Arthrobacter viscosus</name>
    <dbReference type="NCBI Taxonomy" id="1673"/>
    <lineage>
        <taxon>Bacteria</taxon>
        <taxon>Pseudomonadati</taxon>
        <taxon>Pseudomonadota</taxon>
        <taxon>Alphaproteobacteria</taxon>
        <taxon>Hyphomicrobiales</taxon>
        <taxon>Rhizobiaceae</taxon>
        <taxon>Rhizobium/Agrobacterium group</taxon>
        <taxon>Rhizobium</taxon>
    </lineage>
</organism>
<dbReference type="Gene3D" id="6.10.250.730">
    <property type="match status" value="1"/>
</dbReference>
<evidence type="ECO:0000313" key="2">
    <source>
        <dbReference type="Proteomes" id="UP000620262"/>
    </source>
</evidence>
<dbReference type="RefSeq" id="WP_192727509.1">
    <property type="nucleotide sequence ID" value="NZ_BAAAVL010000003.1"/>
</dbReference>
<sequence length="77" mass="8640">MSEKRFPSPVRVKSPSSSFVISTAWEALEHLKRWPAKRGREYRIALQHCLDAMDGLRSPRAAQVSFAMAARTAGLLL</sequence>
<proteinExistence type="predicted"/>